<feature type="transmembrane region" description="Helical" evidence="2">
    <location>
        <begin position="34"/>
        <end position="55"/>
    </location>
</feature>
<feature type="transmembrane region" description="Helical" evidence="2">
    <location>
        <begin position="67"/>
        <end position="89"/>
    </location>
</feature>
<dbReference type="EMBL" id="CP001874">
    <property type="protein sequence ID" value="ADG86989.1"/>
    <property type="molecule type" value="Genomic_DNA"/>
</dbReference>
<protein>
    <recommendedName>
        <fullName evidence="5">Antibiotic biosynthesis monooxygenase</fullName>
    </recommendedName>
</protein>
<dbReference type="HOGENOM" id="CLU_456269_0_0_11"/>
<evidence type="ECO:0000256" key="1">
    <source>
        <dbReference type="SAM" id="MobiDB-lite"/>
    </source>
</evidence>
<accession>D6Y3G0</accession>
<feature type="region of interest" description="Disordered" evidence="1">
    <location>
        <begin position="277"/>
        <end position="303"/>
    </location>
</feature>
<feature type="transmembrane region" description="Helical" evidence="2">
    <location>
        <begin position="6"/>
        <end position="27"/>
    </location>
</feature>
<sequence length="485" mass="51439">MDILVALLAFAGALLAGITTGVLVGRLRDEPNGWLIAWSVATGALALSLAAIAVGHLTGFGALTFRAYQITGSLLAPLWLAAGTIQLLAERAATRFGVWLVGTAITVVGVVITMVDPISESFSKRLPVGSVHWDIWPEWLLRGVHGLVILTMLIALIVAVLRWRDGDDYDADNMNASAVVAPAGMAIAGAMELALPGIVVVALMAGTAGGVWYVVARPLAPYEDEEDEDYLDDEWEDPREGGRAAPAPEPARHPAAAAPPRRSGLGDLVAEYRAGEQGEAAHHAGPGRPEPAGDDFSGPATGQIMIGDQMSRYAGMQPPPPAPVEEDESMPATGVVLSGGELPISEELAAALGVGFSGASREAGRAEQRQSGSVKPSPGIYGLLTVFTLMDGSGEAFDKLAEETVEAVRQHEPDTLLFVCHSVKSAPLQRIIYELYRDEVGYAEHQRQPHIERFVTERQPLVLAANTIELKVNAAKVVPLPTRFR</sequence>
<organism evidence="3 4">
    <name type="scientific">Thermobispora bispora (strain ATCC 19993 / DSM 43833 / CBS 139.67 / JCM 10125 / KCTC 9307 / NBRC 14880 / R51)</name>
    <dbReference type="NCBI Taxonomy" id="469371"/>
    <lineage>
        <taxon>Bacteria</taxon>
        <taxon>Bacillati</taxon>
        <taxon>Actinomycetota</taxon>
        <taxon>Actinomycetes</taxon>
        <taxon>Streptosporangiales</taxon>
        <taxon>Streptosporangiaceae</taxon>
        <taxon>Thermobispora</taxon>
    </lineage>
</organism>
<dbReference type="Gene3D" id="3.30.70.100">
    <property type="match status" value="1"/>
</dbReference>
<evidence type="ECO:0000313" key="3">
    <source>
        <dbReference type="EMBL" id="ADG86989.1"/>
    </source>
</evidence>
<dbReference type="eggNOG" id="COG1359">
    <property type="taxonomic scope" value="Bacteria"/>
</dbReference>
<evidence type="ECO:0000256" key="2">
    <source>
        <dbReference type="SAM" id="Phobius"/>
    </source>
</evidence>
<feature type="compositionally biased region" description="Low complexity" evidence="1">
    <location>
        <begin position="253"/>
        <end position="262"/>
    </location>
</feature>
<feature type="compositionally biased region" description="Acidic residues" evidence="1">
    <location>
        <begin position="225"/>
        <end position="237"/>
    </location>
</feature>
<dbReference type="AlphaFoldDB" id="D6Y3G0"/>
<reference evidence="3 4" key="1">
    <citation type="submission" date="2010-01" db="EMBL/GenBank/DDBJ databases">
        <title>The complete genome of Thermobispora bispora DSM 43833.</title>
        <authorList>
            <consortium name="US DOE Joint Genome Institute (JGI-PGF)"/>
            <person name="Lucas S."/>
            <person name="Copeland A."/>
            <person name="Lapidus A."/>
            <person name="Glavina del Rio T."/>
            <person name="Dalin E."/>
            <person name="Tice H."/>
            <person name="Bruce D."/>
            <person name="Goodwin L."/>
            <person name="Pitluck S."/>
            <person name="Kyrpides N."/>
            <person name="Mavromatis K."/>
            <person name="Ivanova N."/>
            <person name="Mikhailova N."/>
            <person name="Chertkov O."/>
            <person name="Brettin T."/>
            <person name="Detter J.C."/>
            <person name="Han C."/>
            <person name="Larimer F."/>
            <person name="Land M."/>
            <person name="Hauser L."/>
            <person name="Markowitz V."/>
            <person name="Cheng J.-F."/>
            <person name="Hugenholtz P."/>
            <person name="Woyke T."/>
            <person name="Wu D."/>
            <person name="Jando M."/>
            <person name="Schneider S."/>
            <person name="Klenk H.-P."/>
            <person name="Eisen J.A."/>
        </authorList>
    </citation>
    <scope>NUCLEOTIDE SEQUENCE [LARGE SCALE GENOMIC DNA]</scope>
    <source>
        <strain evidence="4">ATCC 19993 / DSM 43833 / CBS 139.67 / JCM 10125 / KCTC 9307 / NBRC 14880 / R51</strain>
    </source>
</reference>
<evidence type="ECO:0000313" key="4">
    <source>
        <dbReference type="Proteomes" id="UP000006640"/>
    </source>
</evidence>
<feature type="region of interest" description="Disordered" evidence="1">
    <location>
        <begin position="225"/>
        <end position="263"/>
    </location>
</feature>
<feature type="transmembrane region" description="Helical" evidence="2">
    <location>
        <begin position="96"/>
        <end position="119"/>
    </location>
</feature>
<keyword evidence="4" id="KW-1185">Reference proteome</keyword>
<keyword evidence="2" id="KW-0812">Transmembrane</keyword>
<dbReference type="InterPro" id="IPR011008">
    <property type="entry name" value="Dimeric_a/b-barrel"/>
</dbReference>
<dbReference type="OrthoDB" id="3695636at2"/>
<dbReference type="SUPFAM" id="SSF54909">
    <property type="entry name" value="Dimeric alpha+beta barrel"/>
    <property type="match status" value="1"/>
</dbReference>
<evidence type="ECO:0008006" key="5">
    <source>
        <dbReference type="Google" id="ProtNLM"/>
    </source>
</evidence>
<dbReference type="KEGG" id="tbi:Tbis_0258"/>
<keyword evidence="2" id="KW-0472">Membrane</keyword>
<dbReference type="Proteomes" id="UP000006640">
    <property type="component" value="Chromosome"/>
</dbReference>
<keyword evidence="2" id="KW-1133">Transmembrane helix</keyword>
<gene>
    <name evidence="3" type="ordered locus">Tbis_0258</name>
</gene>
<feature type="transmembrane region" description="Helical" evidence="2">
    <location>
        <begin position="139"/>
        <end position="161"/>
    </location>
</feature>
<dbReference type="RefSeq" id="WP_013130522.1">
    <property type="nucleotide sequence ID" value="NC_014165.1"/>
</dbReference>
<name>D6Y3G0_THEBD</name>
<proteinExistence type="predicted"/>
<feature type="transmembrane region" description="Helical" evidence="2">
    <location>
        <begin position="197"/>
        <end position="215"/>
    </location>
</feature>